<organism evidence="1 2">
    <name type="scientific">Pseudomonas phage pf16</name>
    <dbReference type="NCBI Taxonomy" id="1815630"/>
    <lineage>
        <taxon>Viruses</taxon>
        <taxon>Duplodnaviria</taxon>
        <taxon>Heunggongvirae</taxon>
        <taxon>Uroviricota</taxon>
        <taxon>Caudoviricetes</taxon>
        <taxon>Chakrabartyvirus</taxon>
        <taxon>Chakrabartyvirus pf16</taxon>
    </lineage>
</organism>
<evidence type="ECO:0000313" key="2">
    <source>
        <dbReference type="Proteomes" id="UP000225821"/>
    </source>
</evidence>
<name>A0A1S5R413_9CAUD</name>
<reference evidence="1 2" key="1">
    <citation type="submission" date="2016-03" db="EMBL/GenBank/DDBJ databases">
        <title>Characterisation of pf16 and phiPMW: Two novel phages infecting Pseudomonas putida PpG1.</title>
        <authorList>
            <person name="Magill D.J."/>
            <person name="Krylov V.N."/>
            <person name="Shaburova O.V."/>
            <person name="Allen C.C.R."/>
            <person name="McGrath J.W."/>
            <person name="Quinn J.P."/>
            <person name="Kulakov L.A."/>
        </authorList>
    </citation>
    <scope>NUCLEOTIDE SEQUENCE [LARGE SCALE GENOMIC DNA]</scope>
</reference>
<proteinExistence type="predicted"/>
<dbReference type="EMBL" id="KU873925">
    <property type="protein sequence ID" value="AND75065.1"/>
    <property type="molecule type" value="Genomic_DNA"/>
</dbReference>
<sequence length="74" mass="8361">MAKVRITGLKDPSLEQYRRDVTIGKVYEVPDSGGPESLVFLDDANEQNWGIQSVQGIYTFEFVNEEPQPEQDGE</sequence>
<accession>A0A1S5R413</accession>
<evidence type="ECO:0000313" key="1">
    <source>
        <dbReference type="EMBL" id="AND75065.1"/>
    </source>
</evidence>
<gene>
    <name evidence="1" type="ORF">pf16_142</name>
</gene>
<protein>
    <submittedName>
        <fullName evidence="1">Uncharacterized protein</fullName>
    </submittedName>
</protein>
<keyword evidence="2" id="KW-1185">Reference proteome</keyword>
<dbReference type="Proteomes" id="UP000225821">
    <property type="component" value="Segment"/>
</dbReference>